<dbReference type="EMBL" id="RSCE01000003">
    <property type="protein sequence ID" value="RSH85071.1"/>
    <property type="molecule type" value="Genomic_DNA"/>
</dbReference>
<evidence type="ECO:0000256" key="8">
    <source>
        <dbReference type="ARBA" id="ARBA00022842"/>
    </source>
</evidence>
<dbReference type="OrthoDB" id="10264771at2759"/>
<keyword evidence="6 13" id="KW-0963">Cytoplasm</keyword>
<comment type="subunit">
    <text evidence="4 13">Homodimer.</text>
</comment>
<feature type="active site" description="Proton donor/acceptor" evidence="10">
    <location>
        <position position="25"/>
    </location>
</feature>
<evidence type="ECO:0000256" key="5">
    <source>
        <dbReference type="ARBA" id="ARBA00012730"/>
    </source>
</evidence>
<keyword evidence="8 12" id="KW-0460">Magnesium</keyword>
<comment type="catalytic activity">
    <reaction evidence="13">
        <text>alpha-D-mannose 1-phosphate = D-mannose 6-phosphate</text>
        <dbReference type="Rhea" id="RHEA:11140"/>
        <dbReference type="ChEBI" id="CHEBI:58409"/>
        <dbReference type="ChEBI" id="CHEBI:58735"/>
        <dbReference type="EC" id="5.4.2.8"/>
    </reaction>
</comment>
<dbReference type="PANTHER" id="PTHR10466:SF0">
    <property type="entry name" value="PHOSPHOMANNOMUTASE"/>
    <property type="match status" value="1"/>
</dbReference>
<dbReference type="GeneID" id="39591204"/>
<dbReference type="Gene3D" id="3.40.50.1000">
    <property type="entry name" value="HAD superfamily/HAD-like"/>
    <property type="match status" value="1"/>
</dbReference>
<gene>
    <name evidence="14" type="primary">SEC53</name>
    <name evidence="14" type="ORF">EHS24_006661</name>
</gene>
<comment type="caution">
    <text evidence="14">The sequence shown here is derived from an EMBL/GenBank/DDBJ whole genome shotgun (WGS) entry which is preliminary data.</text>
</comment>
<proteinExistence type="inferred from homology"/>
<evidence type="ECO:0000256" key="2">
    <source>
        <dbReference type="ARBA" id="ARBA00004699"/>
    </source>
</evidence>
<protein>
    <recommendedName>
        <fullName evidence="5 13">Phosphomannomutase</fullName>
        <ecNumber evidence="5 13">5.4.2.8</ecNumber>
    </recommendedName>
</protein>
<dbReference type="GO" id="GO:0005829">
    <property type="term" value="C:cytosol"/>
    <property type="evidence" value="ECO:0007669"/>
    <property type="project" value="TreeGrafter"/>
</dbReference>
<feature type="binding site" evidence="11">
    <location>
        <position position="159"/>
    </location>
    <ligand>
        <name>alpha-D-mannose 1-phosphate</name>
        <dbReference type="ChEBI" id="CHEBI:58409"/>
    </ligand>
</feature>
<feature type="binding site" evidence="12">
    <location>
        <position position="23"/>
    </location>
    <ligand>
        <name>Mg(2+)</name>
        <dbReference type="ChEBI" id="CHEBI:18420"/>
        <label>1</label>
    </ligand>
</feature>
<comment type="similarity">
    <text evidence="3 13">Belongs to the eukaryotic PMM family.</text>
</comment>
<sequence>MSFPAGVKPFAERPLPNTICMFDVDGTLSLARQSATPEMIATLKALREKCAIAFVGGSDLKKIVEQLGGDNPGDVAGVLNAFDFGFAENGLTAYRLSKELKPASFIEHVGEDEYKKLVNFILRYLSDVDVPVKRGTFVEFRKGMINVSPIGRNASTEERNAFEEFDKKAGVRAAMVKALQDKFQHLGLTYSIGGQISFDVFPTGWDKTYSLGRLEGEGFTDIHFFGDKTYKGGNDYEIYTDDRTNGHAVTNPDDTMKLLNELFLSK</sequence>
<dbReference type="InterPro" id="IPR006379">
    <property type="entry name" value="HAD-SF_hydro_IIB"/>
</dbReference>
<keyword evidence="15" id="KW-1185">Reference proteome</keyword>
<feature type="binding site" evidence="12">
    <location>
        <position position="239"/>
    </location>
    <ligand>
        <name>Mg(2+)</name>
        <dbReference type="ChEBI" id="CHEBI:18420"/>
        <label>1</label>
    </ligand>
</feature>
<evidence type="ECO:0000256" key="7">
    <source>
        <dbReference type="ARBA" id="ARBA00022723"/>
    </source>
</evidence>
<dbReference type="EC" id="5.4.2.8" evidence="5 13"/>
<dbReference type="InterPro" id="IPR023214">
    <property type="entry name" value="HAD_sf"/>
</dbReference>
<dbReference type="GO" id="GO:0046872">
    <property type="term" value="F:metal ion binding"/>
    <property type="evidence" value="ECO:0007669"/>
    <property type="project" value="UniProtKB-KW"/>
</dbReference>
<dbReference type="UniPathway" id="UPA00126">
    <property type="reaction ID" value="UER00424"/>
</dbReference>
<evidence type="ECO:0000256" key="13">
    <source>
        <dbReference type="RuleBase" id="RU361118"/>
    </source>
</evidence>
<dbReference type="STRING" id="105984.A0A427Y1W0"/>
<evidence type="ECO:0000256" key="6">
    <source>
        <dbReference type="ARBA" id="ARBA00022490"/>
    </source>
</evidence>
<dbReference type="SFLD" id="SFLDG01143">
    <property type="entry name" value="C2.B.3:_Phosphomannomutase_Lik"/>
    <property type="match status" value="1"/>
</dbReference>
<comment type="function">
    <text evidence="13">Involved in the synthesis of the GDP-mannose and dolichol-phosphate-mannose required for a number of critical mannosyl transfer reactions.</text>
</comment>
<organism evidence="14 15">
    <name type="scientific">Apiotrichum porosum</name>
    <dbReference type="NCBI Taxonomy" id="105984"/>
    <lineage>
        <taxon>Eukaryota</taxon>
        <taxon>Fungi</taxon>
        <taxon>Dikarya</taxon>
        <taxon>Basidiomycota</taxon>
        <taxon>Agaricomycotina</taxon>
        <taxon>Tremellomycetes</taxon>
        <taxon>Trichosporonales</taxon>
        <taxon>Trichosporonaceae</taxon>
        <taxon>Apiotrichum</taxon>
    </lineage>
</organism>
<keyword evidence="9 13" id="KW-0413">Isomerase</keyword>
<dbReference type="SFLD" id="SFLDF00445">
    <property type="entry name" value="alpha-phosphomannomutase"/>
    <property type="match status" value="1"/>
</dbReference>
<dbReference type="InterPro" id="IPR036412">
    <property type="entry name" value="HAD-like_sf"/>
</dbReference>
<dbReference type="CDD" id="cd02585">
    <property type="entry name" value="HAD_PMM"/>
    <property type="match status" value="1"/>
</dbReference>
<dbReference type="AlphaFoldDB" id="A0A427Y1W0"/>
<feature type="binding site" evidence="12">
    <location>
        <position position="244"/>
    </location>
    <ligand>
        <name>Mg(2+)</name>
        <dbReference type="ChEBI" id="CHEBI:18420"/>
        <label>1</label>
    </ligand>
</feature>
<dbReference type="Pfam" id="PF03332">
    <property type="entry name" value="PMM"/>
    <property type="match status" value="1"/>
</dbReference>
<evidence type="ECO:0000313" key="15">
    <source>
        <dbReference type="Proteomes" id="UP000279236"/>
    </source>
</evidence>
<dbReference type="Gene3D" id="3.30.1240.20">
    <property type="match status" value="1"/>
</dbReference>
<feature type="binding site" evidence="12">
    <location>
        <position position="241"/>
    </location>
    <ligand>
        <name>Mg(2+)</name>
        <dbReference type="ChEBI" id="CHEBI:18420"/>
        <label>1</label>
    </ligand>
</feature>
<dbReference type="GO" id="GO:0006487">
    <property type="term" value="P:protein N-linked glycosylation"/>
    <property type="evidence" value="ECO:0007669"/>
    <property type="project" value="TreeGrafter"/>
</dbReference>
<dbReference type="Proteomes" id="UP000279236">
    <property type="component" value="Unassembled WGS sequence"/>
</dbReference>
<evidence type="ECO:0000256" key="11">
    <source>
        <dbReference type="PIRSR" id="PIRSR605002-2"/>
    </source>
</evidence>
<dbReference type="FunFam" id="3.30.1240.20:FF:000001">
    <property type="entry name" value="Phosphomannomutase"/>
    <property type="match status" value="1"/>
</dbReference>
<feature type="binding site" evidence="12">
    <location>
        <position position="25"/>
    </location>
    <ligand>
        <name>Mg(2+)</name>
        <dbReference type="ChEBI" id="CHEBI:18420"/>
        <label>1</label>
    </ligand>
</feature>
<comment type="pathway">
    <text evidence="2 13">Nucleotide-sugar biosynthesis; GDP-alpha-D-mannose biosynthesis; alpha-D-mannose 1-phosphate from D-fructose 6-phosphate: step 2/2.</text>
</comment>
<dbReference type="SFLD" id="SFLDG01140">
    <property type="entry name" value="C2.B:_Phosphomannomutase_and_P"/>
    <property type="match status" value="1"/>
</dbReference>
<accession>A0A427Y1W0</accession>
<dbReference type="InterPro" id="IPR005002">
    <property type="entry name" value="PMM"/>
</dbReference>
<evidence type="ECO:0000256" key="4">
    <source>
        <dbReference type="ARBA" id="ARBA00011738"/>
    </source>
</evidence>
<evidence type="ECO:0000256" key="1">
    <source>
        <dbReference type="ARBA" id="ARBA00004496"/>
    </source>
</evidence>
<comment type="cofactor">
    <cofactor evidence="12">
        <name>Mg(2+)</name>
        <dbReference type="ChEBI" id="CHEBI:18420"/>
    </cofactor>
</comment>
<feature type="binding site" evidence="11">
    <location>
        <position position="32"/>
    </location>
    <ligand>
        <name>alpha-D-mannose 1-phosphate</name>
        <dbReference type="ChEBI" id="CHEBI:58409"/>
    </ligand>
</feature>
<feature type="active site" description="Nucleophile" evidence="10">
    <location>
        <position position="23"/>
    </location>
</feature>
<dbReference type="RefSeq" id="XP_028478519.1">
    <property type="nucleotide sequence ID" value="XM_028622067.1"/>
</dbReference>
<dbReference type="InterPro" id="IPR043169">
    <property type="entry name" value="PMM_cap"/>
</dbReference>
<dbReference type="SUPFAM" id="SSF56784">
    <property type="entry name" value="HAD-like"/>
    <property type="match status" value="1"/>
</dbReference>
<dbReference type="GO" id="GO:0006013">
    <property type="term" value="P:mannose metabolic process"/>
    <property type="evidence" value="ECO:0007669"/>
    <property type="project" value="TreeGrafter"/>
</dbReference>
<feature type="binding site" evidence="11">
    <location>
        <position position="141"/>
    </location>
    <ligand>
        <name>alpha-D-mannose 1-phosphate</name>
        <dbReference type="ChEBI" id="CHEBI:58409"/>
    </ligand>
</feature>
<evidence type="ECO:0000256" key="3">
    <source>
        <dbReference type="ARBA" id="ARBA00009736"/>
    </source>
</evidence>
<dbReference type="GO" id="GO:0009298">
    <property type="term" value="P:GDP-mannose biosynthetic process"/>
    <property type="evidence" value="ECO:0007669"/>
    <property type="project" value="UniProtKB-UniPathway"/>
</dbReference>
<reference evidence="14 15" key="1">
    <citation type="submission" date="2018-11" db="EMBL/GenBank/DDBJ databases">
        <title>Genome sequence of Apiotrichum porosum DSM 27194.</title>
        <authorList>
            <person name="Aliyu H."/>
            <person name="Gorte O."/>
            <person name="Ochsenreither K."/>
        </authorList>
    </citation>
    <scope>NUCLEOTIDE SEQUENCE [LARGE SCALE GENOMIC DNA]</scope>
    <source>
        <strain evidence="14 15">DSM 27194</strain>
    </source>
</reference>
<evidence type="ECO:0000313" key="14">
    <source>
        <dbReference type="EMBL" id="RSH85071.1"/>
    </source>
</evidence>
<name>A0A427Y1W0_9TREE</name>
<dbReference type="SFLD" id="SFLDS00003">
    <property type="entry name" value="Haloacid_Dehalogenase"/>
    <property type="match status" value="1"/>
</dbReference>
<feature type="binding site" evidence="11">
    <location>
        <position position="197"/>
    </location>
    <ligand>
        <name>alpha-D-mannose 1-phosphate</name>
        <dbReference type="ChEBI" id="CHEBI:58409"/>
    </ligand>
</feature>
<dbReference type="NCBIfam" id="TIGR01484">
    <property type="entry name" value="HAD-SF-IIB"/>
    <property type="match status" value="1"/>
</dbReference>
<dbReference type="GO" id="GO:0004615">
    <property type="term" value="F:phosphomannomutase activity"/>
    <property type="evidence" value="ECO:0007669"/>
    <property type="project" value="UniProtKB-EC"/>
</dbReference>
<evidence type="ECO:0000256" key="10">
    <source>
        <dbReference type="PIRSR" id="PIRSR605002-1"/>
    </source>
</evidence>
<feature type="binding site" evidence="12">
    <location>
        <position position="227"/>
    </location>
    <ligand>
        <name>Mg(2+)</name>
        <dbReference type="ChEBI" id="CHEBI:18420"/>
        <label>1</label>
    </ligand>
</feature>
<evidence type="ECO:0000256" key="12">
    <source>
        <dbReference type="PIRSR" id="PIRSR605002-3"/>
    </source>
</evidence>
<feature type="binding site" evidence="11">
    <location>
        <position position="199"/>
    </location>
    <ligand>
        <name>alpha-D-mannose 1-phosphate</name>
        <dbReference type="ChEBI" id="CHEBI:58409"/>
    </ligand>
</feature>
<comment type="subcellular location">
    <subcellularLocation>
        <location evidence="1 13">Cytoplasm</location>
    </subcellularLocation>
</comment>
<feature type="binding site" evidence="11">
    <location>
        <position position="152"/>
    </location>
    <ligand>
        <name>alpha-D-mannose 1-phosphate</name>
        <dbReference type="ChEBI" id="CHEBI:58409"/>
    </ligand>
</feature>
<keyword evidence="7 12" id="KW-0479">Metal-binding</keyword>
<evidence type="ECO:0000256" key="9">
    <source>
        <dbReference type="ARBA" id="ARBA00023235"/>
    </source>
</evidence>
<dbReference type="PANTHER" id="PTHR10466">
    <property type="entry name" value="PHOSPHOMANNOMUTASE"/>
    <property type="match status" value="1"/>
</dbReference>